<evidence type="ECO:0000259" key="10">
    <source>
        <dbReference type="PROSITE" id="PS51918"/>
    </source>
</evidence>
<dbReference type="InterPro" id="IPR006638">
    <property type="entry name" value="Elp3/MiaA/NifB-like_rSAM"/>
</dbReference>
<comment type="cofactor">
    <cofactor evidence="1">
        <name>[4Fe-4S] cluster</name>
        <dbReference type="ChEBI" id="CHEBI:49883"/>
    </cofactor>
</comment>
<dbReference type="PANTHER" id="PTHR43409:SF7">
    <property type="entry name" value="BLL1977 PROTEIN"/>
    <property type="match status" value="1"/>
</dbReference>
<keyword evidence="6" id="KW-0479">Metal-binding</keyword>
<evidence type="ECO:0000256" key="4">
    <source>
        <dbReference type="ARBA" id="ARBA00022679"/>
    </source>
</evidence>
<evidence type="ECO:0000256" key="3">
    <source>
        <dbReference type="ARBA" id="ARBA00022603"/>
    </source>
</evidence>
<name>A0ABV2L9N5_9HYPH</name>
<feature type="domain" description="B12-binding" evidence="9">
    <location>
        <begin position="6"/>
        <end position="142"/>
    </location>
</feature>
<keyword evidence="8" id="KW-0411">Iron-sulfur</keyword>
<dbReference type="SFLD" id="SFLDG01082">
    <property type="entry name" value="B12-binding_domain_containing"/>
    <property type="match status" value="1"/>
</dbReference>
<dbReference type="Pfam" id="PF04055">
    <property type="entry name" value="Radical_SAM"/>
    <property type="match status" value="1"/>
</dbReference>
<dbReference type="SMART" id="SM00729">
    <property type="entry name" value="Elp3"/>
    <property type="match status" value="1"/>
</dbReference>
<accession>A0ABV2L9N5</accession>
<evidence type="ECO:0000256" key="5">
    <source>
        <dbReference type="ARBA" id="ARBA00022691"/>
    </source>
</evidence>
<evidence type="ECO:0000313" key="11">
    <source>
        <dbReference type="EMBL" id="MET3694557.1"/>
    </source>
</evidence>
<keyword evidence="2" id="KW-0004">4Fe-4S</keyword>
<dbReference type="InterPro" id="IPR051198">
    <property type="entry name" value="BchE-like"/>
</dbReference>
<dbReference type="EMBL" id="JBEPMM010000016">
    <property type="protein sequence ID" value="MET3694557.1"/>
    <property type="molecule type" value="Genomic_DNA"/>
</dbReference>
<reference evidence="11 12" key="1">
    <citation type="submission" date="2024-06" db="EMBL/GenBank/DDBJ databases">
        <title>Genomic Encyclopedia of Type Strains, Phase IV (KMG-IV): sequencing the most valuable type-strain genomes for metagenomic binning, comparative biology and taxonomic classification.</title>
        <authorList>
            <person name="Goeker M."/>
        </authorList>
    </citation>
    <scope>NUCLEOTIDE SEQUENCE [LARGE SCALE GENOMIC DNA]</scope>
    <source>
        <strain evidence="11 12">DSM 21331</strain>
    </source>
</reference>
<protein>
    <submittedName>
        <fullName evidence="11">Radical SAM superfamily enzyme YgiQ (UPF0313 family)</fullName>
    </submittedName>
</protein>
<dbReference type="CDD" id="cd01335">
    <property type="entry name" value="Radical_SAM"/>
    <property type="match status" value="1"/>
</dbReference>
<proteinExistence type="predicted"/>
<keyword evidence="7" id="KW-0408">Iron</keyword>
<dbReference type="Gene3D" id="3.80.30.20">
    <property type="entry name" value="tm_1862 like domain"/>
    <property type="match status" value="1"/>
</dbReference>
<organism evidence="11 12">
    <name type="scientific">Methylobacterium goesingense</name>
    <dbReference type="NCBI Taxonomy" id="243690"/>
    <lineage>
        <taxon>Bacteria</taxon>
        <taxon>Pseudomonadati</taxon>
        <taxon>Pseudomonadota</taxon>
        <taxon>Alphaproteobacteria</taxon>
        <taxon>Hyphomicrobiales</taxon>
        <taxon>Methylobacteriaceae</taxon>
        <taxon>Methylobacterium</taxon>
    </lineage>
</organism>
<dbReference type="InterPro" id="IPR006158">
    <property type="entry name" value="Cobalamin-bd"/>
</dbReference>
<dbReference type="PANTHER" id="PTHR43409">
    <property type="entry name" value="ANAEROBIC MAGNESIUM-PROTOPORPHYRIN IX MONOMETHYL ESTER CYCLASE-RELATED"/>
    <property type="match status" value="1"/>
</dbReference>
<dbReference type="SFLD" id="SFLDG01123">
    <property type="entry name" value="methyltransferase_(Class_B)"/>
    <property type="match status" value="1"/>
</dbReference>
<evidence type="ECO:0000256" key="6">
    <source>
        <dbReference type="ARBA" id="ARBA00022723"/>
    </source>
</evidence>
<comment type="caution">
    <text evidence="11">The sequence shown here is derived from an EMBL/GenBank/DDBJ whole genome shotgun (WGS) entry which is preliminary data.</text>
</comment>
<dbReference type="SFLD" id="SFLDS00029">
    <property type="entry name" value="Radical_SAM"/>
    <property type="match status" value="1"/>
</dbReference>
<dbReference type="SUPFAM" id="SSF102114">
    <property type="entry name" value="Radical SAM enzymes"/>
    <property type="match status" value="1"/>
</dbReference>
<evidence type="ECO:0000256" key="2">
    <source>
        <dbReference type="ARBA" id="ARBA00022485"/>
    </source>
</evidence>
<evidence type="ECO:0000256" key="8">
    <source>
        <dbReference type="ARBA" id="ARBA00023014"/>
    </source>
</evidence>
<dbReference type="PROSITE" id="PS01278">
    <property type="entry name" value="MTTASE_RADICAL"/>
    <property type="match status" value="1"/>
</dbReference>
<dbReference type="InterPro" id="IPR020612">
    <property type="entry name" value="Methylthiotransferase_CS"/>
</dbReference>
<dbReference type="InterPro" id="IPR058240">
    <property type="entry name" value="rSAM_sf"/>
</dbReference>
<dbReference type="InterPro" id="IPR023404">
    <property type="entry name" value="rSAM_horseshoe"/>
</dbReference>
<evidence type="ECO:0000259" key="9">
    <source>
        <dbReference type="PROSITE" id="PS51332"/>
    </source>
</evidence>
<keyword evidence="12" id="KW-1185">Reference proteome</keyword>
<dbReference type="Pfam" id="PF02310">
    <property type="entry name" value="B12-binding"/>
    <property type="match status" value="1"/>
</dbReference>
<evidence type="ECO:0000256" key="7">
    <source>
        <dbReference type="ARBA" id="ARBA00023004"/>
    </source>
</evidence>
<keyword evidence="5" id="KW-0949">S-adenosyl-L-methionine</keyword>
<dbReference type="PROSITE" id="PS51918">
    <property type="entry name" value="RADICAL_SAM"/>
    <property type="match status" value="1"/>
</dbReference>
<sequence length="464" mass="51065">MADITLISLRFGRDRGRMPPLGALSLAGALERSGHNWELIDTQKDASISLFSVESLVKILKKTRTEYLGISVFNDALPVLIAALDRLGSDLKAKIVLGGPGVVGVAEALMKRLPSLHAIVVGEGEKAIREILASAPNVCHTAGIFSRDLEGRVIGHGQTLREDLNEIAPPAWSWCGKRAYEVVPLSTMRGCPFSCSFCEITSFMGRRVTRARIETALNSLADGMRAIGSNDVAILDDTFTIDQRHLSGFCDGLRERGIRISFSIFSRADTLSERQMSFLSEAGCNRVFFGLDSGSDDLLGRISKGIVIKEAIEVVKKAAEFFPVTASFMWGFPFETFDAFMKTIEVCEDLLAYETTWPITPQLHLLSPSAGTDIYNCYGSTLLLDKNVPLLLVPDGMSGSSRGDNFEEVFAVIQSEPLIGAPFYRYDTQDFCDKMQRVKLLEREIMAVAGQRIINKMHSFGVRL</sequence>
<dbReference type="InterPro" id="IPR034466">
    <property type="entry name" value="Methyltransferase_Class_B"/>
</dbReference>
<evidence type="ECO:0000256" key="1">
    <source>
        <dbReference type="ARBA" id="ARBA00001966"/>
    </source>
</evidence>
<dbReference type="InterPro" id="IPR007197">
    <property type="entry name" value="rSAM"/>
</dbReference>
<gene>
    <name evidence="11" type="ORF">ABID43_004119</name>
</gene>
<feature type="domain" description="Radical SAM core" evidence="10">
    <location>
        <begin position="177"/>
        <end position="404"/>
    </location>
</feature>
<dbReference type="Proteomes" id="UP001549145">
    <property type="component" value="Unassembled WGS sequence"/>
</dbReference>
<dbReference type="RefSeq" id="WP_238282279.1">
    <property type="nucleotide sequence ID" value="NZ_BPQL01000161.1"/>
</dbReference>
<keyword evidence="4" id="KW-0808">Transferase</keyword>
<dbReference type="Gene3D" id="3.40.50.280">
    <property type="entry name" value="Cobalamin-binding domain"/>
    <property type="match status" value="1"/>
</dbReference>
<evidence type="ECO:0000313" key="12">
    <source>
        <dbReference type="Proteomes" id="UP001549145"/>
    </source>
</evidence>
<dbReference type="PROSITE" id="PS51332">
    <property type="entry name" value="B12_BINDING"/>
    <property type="match status" value="1"/>
</dbReference>
<keyword evidence="3" id="KW-0489">Methyltransferase</keyword>